<dbReference type="AlphaFoldDB" id="A0A9N9RHW5"/>
<name>A0A9N9RHW5_9DIPT</name>
<feature type="signal peptide" evidence="2">
    <location>
        <begin position="1"/>
        <end position="19"/>
    </location>
</feature>
<reference evidence="3" key="1">
    <citation type="submission" date="2022-01" db="EMBL/GenBank/DDBJ databases">
        <authorList>
            <person name="King R."/>
        </authorList>
    </citation>
    <scope>NUCLEOTIDE SEQUENCE</scope>
</reference>
<feature type="compositionally biased region" description="Basic and acidic residues" evidence="1">
    <location>
        <begin position="540"/>
        <end position="559"/>
    </location>
</feature>
<evidence type="ECO:0000256" key="1">
    <source>
        <dbReference type="SAM" id="MobiDB-lite"/>
    </source>
</evidence>
<reference evidence="3" key="2">
    <citation type="submission" date="2022-10" db="EMBL/GenBank/DDBJ databases">
        <authorList>
            <consortium name="ENA_rothamsted_submissions"/>
            <consortium name="culmorum"/>
            <person name="King R."/>
        </authorList>
    </citation>
    <scope>NUCLEOTIDE SEQUENCE</scope>
</reference>
<feature type="region of interest" description="Disordered" evidence="1">
    <location>
        <begin position="511"/>
        <end position="650"/>
    </location>
</feature>
<evidence type="ECO:0000313" key="3">
    <source>
        <dbReference type="EMBL" id="CAG9798283.1"/>
    </source>
</evidence>
<keyword evidence="4" id="KW-1185">Reference proteome</keyword>
<proteinExistence type="predicted"/>
<dbReference type="EMBL" id="OU895877">
    <property type="protein sequence ID" value="CAG9798283.1"/>
    <property type="molecule type" value="Genomic_DNA"/>
</dbReference>
<protein>
    <submittedName>
        <fullName evidence="3">Uncharacterized protein</fullName>
    </submittedName>
</protein>
<evidence type="ECO:0000256" key="2">
    <source>
        <dbReference type="SAM" id="SignalP"/>
    </source>
</evidence>
<evidence type="ECO:0000313" key="4">
    <source>
        <dbReference type="Proteomes" id="UP001153620"/>
    </source>
</evidence>
<feature type="chain" id="PRO_5040516299" evidence="2">
    <location>
        <begin position="20"/>
        <end position="650"/>
    </location>
</feature>
<accession>A0A9N9RHW5</accession>
<sequence length="650" mass="74466">MWNKVILILILQICAQISAKSIYRGNHNERPEQVAVNQHVYYPQQYGQAFQDLTSYMQKLQQQGLIQPIDHNSKPFVLPHNSYGYVYPSYPTYQVANEQQNVATAAVQGSYYYQPYFIPSISQDYYGEHKVDHNENLSSHGTIGHNVNDNKPIIKHVNTTIQKVSDNIEHKVNAIKGYVEKSVHDINKLGDDVYQQVGNKASKIFDSINKKLEKIEHQLHYARSDDENFNFDELTIDDDDEENVEDMGRTLLDENDKTELNVVYSEPGMTLSNLESLDDEMRTDLKGSVTNALKKAHDNFNKLIEAKVTAVNSRVESVFNKLKATLEKLKLKQPTVDHNEATTPVLPEYTTIQWKPKETTWPHQTQPVPVVTPAYYQYTAPPNDFFYDSFKSNDEGDAGLKRTDKNIDDLVVTDAVDETKVDEVAPPNESDVVFTEEAEKSVENDEQVTDNNAQIIENNTELIEDTKPIEYDAGRSYDDELKNDNDMQTQIVENLKDTLKSDYTPDILSSETDIVDSAKSETVENQIDEQEITIESDPAEEMRTDDEKLSNLDDEKIDNADIEDEWRSFTNEQEETVDDQLEDDEEEEPASVYDDFVKSSENDENDDDENDDNAVHDIDEMDMRSIDDEEKNIDNKEIPSDTPNVDDEEK</sequence>
<feature type="compositionally biased region" description="Acidic residues" evidence="1">
    <location>
        <begin position="602"/>
        <end position="612"/>
    </location>
</feature>
<feature type="compositionally biased region" description="Basic and acidic residues" evidence="1">
    <location>
        <begin position="613"/>
        <end position="639"/>
    </location>
</feature>
<dbReference type="Proteomes" id="UP001153620">
    <property type="component" value="Chromosome 1"/>
</dbReference>
<feature type="compositionally biased region" description="Acidic residues" evidence="1">
    <location>
        <begin position="526"/>
        <end position="539"/>
    </location>
</feature>
<keyword evidence="2" id="KW-0732">Signal</keyword>
<organism evidence="3 4">
    <name type="scientific">Chironomus riparius</name>
    <dbReference type="NCBI Taxonomy" id="315576"/>
    <lineage>
        <taxon>Eukaryota</taxon>
        <taxon>Metazoa</taxon>
        <taxon>Ecdysozoa</taxon>
        <taxon>Arthropoda</taxon>
        <taxon>Hexapoda</taxon>
        <taxon>Insecta</taxon>
        <taxon>Pterygota</taxon>
        <taxon>Neoptera</taxon>
        <taxon>Endopterygota</taxon>
        <taxon>Diptera</taxon>
        <taxon>Nematocera</taxon>
        <taxon>Chironomoidea</taxon>
        <taxon>Chironomidae</taxon>
        <taxon>Chironominae</taxon>
        <taxon>Chironomus</taxon>
    </lineage>
</organism>
<gene>
    <name evidence="3" type="ORF">CHIRRI_LOCUS1267</name>
</gene>
<feature type="compositionally biased region" description="Acidic residues" evidence="1">
    <location>
        <begin position="572"/>
        <end position="589"/>
    </location>
</feature>